<sequence>MQSPVKMNCAMPSKDLEVSFTPKCAGLTEDQKLFLCSAKSVDSSTPGRPSGCCVTVDRVLFTTTVSAEGNFIVHNPSALSCSTRDPLGGGGPG</sequence>
<reference evidence="1 2" key="3">
    <citation type="journal article" date="2013" name="Rice">
        <title>Improvement of the Oryza sativa Nipponbare reference genome using next generation sequence and optical map data.</title>
        <authorList>
            <person name="Kawahara Y."/>
            <person name="de la Bastide M."/>
            <person name="Hamilton J.P."/>
            <person name="Kanamori H."/>
            <person name="McCombie W.R."/>
            <person name="Ouyang S."/>
            <person name="Schwartz D.C."/>
            <person name="Tanaka T."/>
            <person name="Wu J."/>
            <person name="Zhou S."/>
            <person name="Childs K.L."/>
            <person name="Davidson R.M."/>
            <person name="Lin H."/>
            <person name="Quesada-Ocampo L."/>
            <person name="Vaillancourt B."/>
            <person name="Sakai H."/>
            <person name="Lee S.S."/>
            <person name="Kim J."/>
            <person name="Numa H."/>
            <person name="Itoh T."/>
            <person name="Buell C.R."/>
            <person name="Matsumoto T."/>
        </authorList>
    </citation>
    <scope>NUCLEOTIDE SEQUENCE [LARGE SCALE GENOMIC DNA]</scope>
    <source>
        <strain evidence="2">cv. Nipponbare</strain>
    </source>
</reference>
<feature type="non-terminal residue" evidence="1">
    <location>
        <position position="93"/>
    </location>
</feature>
<evidence type="ECO:0000313" key="1">
    <source>
        <dbReference type="EMBL" id="BAT02484.1"/>
    </source>
</evidence>
<protein>
    <submittedName>
        <fullName evidence="1">Os07g0597050 protein</fullName>
    </submittedName>
</protein>
<dbReference type="EMBL" id="AP014963">
    <property type="protein sequence ID" value="BAT02484.1"/>
    <property type="molecule type" value="Genomic_DNA"/>
</dbReference>
<gene>
    <name evidence="1" type="ordered locus">Os07g0597050</name>
    <name evidence="1" type="ORF">OSNPB_070597050</name>
</gene>
<dbReference type="Gramene" id="Os07t0597050-00">
    <property type="protein sequence ID" value="Os07t0597050-00"/>
    <property type="gene ID" value="Os07g0597050"/>
</dbReference>
<proteinExistence type="predicted"/>
<reference evidence="1 2" key="2">
    <citation type="journal article" date="2013" name="Plant Cell Physiol.">
        <title>Rice Annotation Project Database (RAP-DB): an integrative and interactive database for rice genomics.</title>
        <authorList>
            <person name="Sakai H."/>
            <person name="Lee S.S."/>
            <person name="Tanaka T."/>
            <person name="Numa H."/>
            <person name="Kim J."/>
            <person name="Kawahara Y."/>
            <person name="Wakimoto H."/>
            <person name="Yang C.C."/>
            <person name="Iwamoto M."/>
            <person name="Abe T."/>
            <person name="Yamada Y."/>
            <person name="Muto A."/>
            <person name="Inokuchi H."/>
            <person name="Ikemura T."/>
            <person name="Matsumoto T."/>
            <person name="Sasaki T."/>
            <person name="Itoh T."/>
        </authorList>
    </citation>
    <scope>NUCLEOTIDE SEQUENCE [LARGE SCALE GENOMIC DNA]</scope>
    <source>
        <strain evidence="2">cv. Nipponbare</strain>
    </source>
</reference>
<dbReference type="InParanoid" id="A0A0P0X878"/>
<reference evidence="2" key="1">
    <citation type="journal article" date="2005" name="Nature">
        <title>The map-based sequence of the rice genome.</title>
        <authorList>
            <consortium name="International rice genome sequencing project (IRGSP)"/>
            <person name="Matsumoto T."/>
            <person name="Wu J."/>
            <person name="Kanamori H."/>
            <person name="Katayose Y."/>
            <person name="Fujisawa M."/>
            <person name="Namiki N."/>
            <person name="Mizuno H."/>
            <person name="Yamamoto K."/>
            <person name="Antonio B.A."/>
            <person name="Baba T."/>
            <person name="Sakata K."/>
            <person name="Nagamura Y."/>
            <person name="Aoki H."/>
            <person name="Arikawa K."/>
            <person name="Arita K."/>
            <person name="Bito T."/>
            <person name="Chiden Y."/>
            <person name="Fujitsuka N."/>
            <person name="Fukunaka R."/>
            <person name="Hamada M."/>
            <person name="Harada C."/>
            <person name="Hayashi A."/>
            <person name="Hijishita S."/>
            <person name="Honda M."/>
            <person name="Hosokawa S."/>
            <person name="Ichikawa Y."/>
            <person name="Idonuma A."/>
            <person name="Iijima M."/>
            <person name="Ikeda M."/>
            <person name="Ikeno M."/>
            <person name="Ito K."/>
            <person name="Ito S."/>
            <person name="Ito T."/>
            <person name="Ito Y."/>
            <person name="Ito Y."/>
            <person name="Iwabuchi A."/>
            <person name="Kamiya K."/>
            <person name="Karasawa W."/>
            <person name="Kurita K."/>
            <person name="Katagiri S."/>
            <person name="Kikuta A."/>
            <person name="Kobayashi H."/>
            <person name="Kobayashi N."/>
            <person name="Machita K."/>
            <person name="Maehara T."/>
            <person name="Masukawa M."/>
            <person name="Mizubayashi T."/>
            <person name="Mukai Y."/>
            <person name="Nagasaki H."/>
            <person name="Nagata Y."/>
            <person name="Naito S."/>
            <person name="Nakashima M."/>
            <person name="Nakama Y."/>
            <person name="Nakamichi Y."/>
            <person name="Nakamura M."/>
            <person name="Meguro A."/>
            <person name="Negishi M."/>
            <person name="Ohta I."/>
            <person name="Ohta T."/>
            <person name="Okamoto M."/>
            <person name="Ono N."/>
            <person name="Saji S."/>
            <person name="Sakaguchi M."/>
            <person name="Sakai K."/>
            <person name="Shibata M."/>
            <person name="Shimokawa T."/>
            <person name="Song J."/>
            <person name="Takazaki Y."/>
            <person name="Terasawa K."/>
            <person name="Tsugane M."/>
            <person name="Tsuji K."/>
            <person name="Ueda S."/>
            <person name="Waki K."/>
            <person name="Yamagata H."/>
            <person name="Yamamoto M."/>
            <person name="Yamamoto S."/>
            <person name="Yamane H."/>
            <person name="Yoshiki S."/>
            <person name="Yoshihara R."/>
            <person name="Yukawa K."/>
            <person name="Zhong H."/>
            <person name="Yano M."/>
            <person name="Yuan Q."/>
            <person name="Ouyang S."/>
            <person name="Liu J."/>
            <person name="Jones K.M."/>
            <person name="Gansberger K."/>
            <person name="Moffat K."/>
            <person name="Hill J."/>
            <person name="Bera J."/>
            <person name="Fadrosh D."/>
            <person name="Jin S."/>
            <person name="Johri S."/>
            <person name="Kim M."/>
            <person name="Overton L."/>
            <person name="Reardon M."/>
            <person name="Tsitrin T."/>
            <person name="Vuong H."/>
            <person name="Weaver B."/>
            <person name="Ciecko A."/>
            <person name="Tallon L."/>
            <person name="Jackson J."/>
            <person name="Pai G."/>
            <person name="Aken S.V."/>
            <person name="Utterback T."/>
            <person name="Reidmuller S."/>
            <person name="Feldblyum T."/>
            <person name="Hsiao J."/>
            <person name="Zismann V."/>
            <person name="Iobst S."/>
            <person name="de Vazeille A.R."/>
            <person name="Buell C.R."/>
            <person name="Ying K."/>
            <person name="Li Y."/>
            <person name="Lu T."/>
            <person name="Huang Y."/>
            <person name="Zhao Q."/>
            <person name="Feng Q."/>
            <person name="Zhang L."/>
            <person name="Zhu J."/>
            <person name="Weng Q."/>
            <person name="Mu J."/>
            <person name="Lu Y."/>
            <person name="Fan D."/>
            <person name="Liu Y."/>
            <person name="Guan J."/>
            <person name="Zhang Y."/>
            <person name="Yu S."/>
            <person name="Liu X."/>
            <person name="Zhang Y."/>
            <person name="Hong G."/>
            <person name="Han B."/>
            <person name="Choisne N."/>
            <person name="Demange N."/>
            <person name="Orjeda G."/>
            <person name="Samain S."/>
            <person name="Cattolico L."/>
            <person name="Pelletier E."/>
            <person name="Couloux A."/>
            <person name="Segurens B."/>
            <person name="Wincker P."/>
            <person name="D'Hont A."/>
            <person name="Scarpelli C."/>
            <person name="Weissenbach J."/>
            <person name="Salanoubat M."/>
            <person name="Quetier F."/>
            <person name="Yu Y."/>
            <person name="Kim H.R."/>
            <person name="Rambo T."/>
            <person name="Currie J."/>
            <person name="Collura K."/>
            <person name="Luo M."/>
            <person name="Yang T."/>
            <person name="Ammiraju J.S.S."/>
            <person name="Engler F."/>
            <person name="Soderlund C."/>
            <person name="Wing R.A."/>
            <person name="Palmer L.E."/>
            <person name="de la Bastide M."/>
            <person name="Spiegel L."/>
            <person name="Nascimento L."/>
            <person name="Zutavern T."/>
            <person name="O'Shaughnessy A."/>
            <person name="Dike S."/>
            <person name="Dedhia N."/>
            <person name="Preston R."/>
            <person name="Balija V."/>
            <person name="McCombie W.R."/>
            <person name="Chow T."/>
            <person name="Chen H."/>
            <person name="Chung M."/>
            <person name="Chen C."/>
            <person name="Shaw J."/>
            <person name="Wu H."/>
            <person name="Hsiao K."/>
            <person name="Chao Y."/>
            <person name="Chu M."/>
            <person name="Cheng C."/>
            <person name="Hour A."/>
            <person name="Lee P."/>
            <person name="Lin S."/>
            <person name="Lin Y."/>
            <person name="Liou J."/>
            <person name="Liu S."/>
            <person name="Hsing Y."/>
            <person name="Raghuvanshi S."/>
            <person name="Mohanty A."/>
            <person name="Bharti A.K."/>
            <person name="Gaur A."/>
            <person name="Gupta V."/>
            <person name="Kumar D."/>
            <person name="Ravi V."/>
            <person name="Vij S."/>
            <person name="Kapur A."/>
            <person name="Khurana P."/>
            <person name="Khurana P."/>
            <person name="Khurana J.P."/>
            <person name="Tyagi A.K."/>
            <person name="Gaikwad K."/>
            <person name="Singh A."/>
            <person name="Dalal V."/>
            <person name="Srivastava S."/>
            <person name="Dixit A."/>
            <person name="Pal A.K."/>
            <person name="Ghazi I.A."/>
            <person name="Yadav M."/>
            <person name="Pandit A."/>
            <person name="Bhargava A."/>
            <person name="Sureshbabu K."/>
            <person name="Batra K."/>
            <person name="Sharma T.R."/>
            <person name="Mohapatra T."/>
            <person name="Singh N.K."/>
            <person name="Messing J."/>
            <person name="Nelson A.B."/>
            <person name="Fuks G."/>
            <person name="Kavchok S."/>
            <person name="Keizer G."/>
            <person name="Linton E."/>
            <person name="Llaca V."/>
            <person name="Song R."/>
            <person name="Tanyolac B."/>
            <person name="Young S."/>
            <person name="Ho-Il K."/>
            <person name="Hahn J.H."/>
            <person name="Sangsakoo G."/>
            <person name="Vanavichit A."/>
            <person name="de Mattos Luiz.A.T."/>
            <person name="Zimmer P.D."/>
            <person name="Malone G."/>
            <person name="Dellagostin O."/>
            <person name="de Oliveira A.C."/>
            <person name="Bevan M."/>
            <person name="Bancroft I."/>
            <person name="Minx P."/>
            <person name="Cordum H."/>
            <person name="Wilson R."/>
            <person name="Cheng Z."/>
            <person name="Jin W."/>
            <person name="Jiang J."/>
            <person name="Leong S.A."/>
            <person name="Iwama H."/>
            <person name="Gojobori T."/>
            <person name="Itoh T."/>
            <person name="Niimura Y."/>
            <person name="Fujii Y."/>
            <person name="Habara T."/>
            <person name="Sakai H."/>
            <person name="Sato Y."/>
            <person name="Wilson G."/>
            <person name="Kumar K."/>
            <person name="McCouch S."/>
            <person name="Juretic N."/>
            <person name="Hoen D."/>
            <person name="Wright S."/>
            <person name="Bruskiewich R."/>
            <person name="Bureau T."/>
            <person name="Miyao A."/>
            <person name="Hirochika H."/>
            <person name="Nishikawa T."/>
            <person name="Kadowaki K."/>
            <person name="Sugiura M."/>
            <person name="Burr B."/>
            <person name="Sasaki T."/>
        </authorList>
    </citation>
    <scope>NUCLEOTIDE SEQUENCE [LARGE SCALE GENOMIC DNA]</scope>
    <source>
        <strain evidence="2">cv. Nipponbare</strain>
    </source>
</reference>
<accession>A0A0P0X878</accession>
<dbReference type="PaxDb" id="39947-A0A0P0X878"/>
<keyword evidence="2" id="KW-1185">Reference proteome</keyword>
<dbReference type="AlphaFoldDB" id="A0A0P0X878"/>
<dbReference type="Proteomes" id="UP000059680">
    <property type="component" value="Chromosome 7"/>
</dbReference>
<evidence type="ECO:0000313" key="2">
    <source>
        <dbReference type="Proteomes" id="UP000059680"/>
    </source>
</evidence>
<name>A0A0P0X878_ORYSJ</name>
<organism evidence="1 2">
    <name type="scientific">Oryza sativa subsp. japonica</name>
    <name type="common">Rice</name>
    <dbReference type="NCBI Taxonomy" id="39947"/>
    <lineage>
        <taxon>Eukaryota</taxon>
        <taxon>Viridiplantae</taxon>
        <taxon>Streptophyta</taxon>
        <taxon>Embryophyta</taxon>
        <taxon>Tracheophyta</taxon>
        <taxon>Spermatophyta</taxon>
        <taxon>Magnoliopsida</taxon>
        <taxon>Liliopsida</taxon>
        <taxon>Poales</taxon>
        <taxon>Poaceae</taxon>
        <taxon>BOP clade</taxon>
        <taxon>Oryzoideae</taxon>
        <taxon>Oryzeae</taxon>
        <taxon>Oryzinae</taxon>
        <taxon>Oryza</taxon>
        <taxon>Oryza sativa</taxon>
    </lineage>
</organism>